<dbReference type="AlphaFoldDB" id="A0A1G4M6F5"/>
<dbReference type="InterPro" id="IPR051089">
    <property type="entry name" value="prtT"/>
</dbReference>
<protein>
    <submittedName>
        <fullName evidence="7">LAFE_0A01860g1_1</fullName>
    </submittedName>
</protein>
<dbReference type="GO" id="GO:0008270">
    <property type="term" value="F:zinc ion binding"/>
    <property type="evidence" value="ECO:0007669"/>
    <property type="project" value="InterPro"/>
</dbReference>
<evidence type="ECO:0000256" key="3">
    <source>
        <dbReference type="ARBA" id="ARBA00023125"/>
    </source>
</evidence>
<dbReference type="EMBL" id="LT598487">
    <property type="protein sequence ID" value="SCV99378.1"/>
    <property type="molecule type" value="Genomic_DNA"/>
</dbReference>
<dbReference type="CDD" id="cd12148">
    <property type="entry name" value="fungal_TF_MHR"/>
    <property type="match status" value="1"/>
</dbReference>
<keyword evidence="8" id="KW-1185">Reference proteome</keyword>
<proteinExistence type="predicted"/>
<evidence type="ECO:0000256" key="4">
    <source>
        <dbReference type="ARBA" id="ARBA00023163"/>
    </source>
</evidence>
<dbReference type="InterPro" id="IPR001138">
    <property type="entry name" value="Zn2Cys6_DnaBD"/>
</dbReference>
<evidence type="ECO:0000256" key="2">
    <source>
        <dbReference type="ARBA" id="ARBA00023015"/>
    </source>
</evidence>
<dbReference type="GO" id="GO:0000976">
    <property type="term" value="F:transcription cis-regulatory region binding"/>
    <property type="evidence" value="ECO:0007669"/>
    <property type="project" value="TreeGrafter"/>
</dbReference>
<organism evidence="7 8">
    <name type="scientific">Lachancea fermentati</name>
    <name type="common">Zygosaccharomyces fermentati</name>
    <dbReference type="NCBI Taxonomy" id="4955"/>
    <lineage>
        <taxon>Eukaryota</taxon>
        <taxon>Fungi</taxon>
        <taxon>Dikarya</taxon>
        <taxon>Ascomycota</taxon>
        <taxon>Saccharomycotina</taxon>
        <taxon>Saccharomycetes</taxon>
        <taxon>Saccharomycetales</taxon>
        <taxon>Saccharomycetaceae</taxon>
        <taxon>Lachancea</taxon>
    </lineage>
</organism>
<evidence type="ECO:0000259" key="6">
    <source>
        <dbReference type="PROSITE" id="PS50048"/>
    </source>
</evidence>
<sequence length="672" mass="76990">MATHELKKRTKPCANCKRNKVKCLYKESLPCARCLKHNLKCYFPYEVPSVGVEAMQQQEIPLESVSTLTSNKSGWVTSVDHRLNTFENALESVLALLHTSQNQQQQQIKLLQQQISEKQHSFQYNAQPQVALPSVKDLESQLISEFSDQQRGGVSDIKDFRDSPFISVAMAEELLEIFSQKLAPHMYGYDVSDLNGHELWNDSPILLAAICTVACAHHSCFAQKTPLFRASLEWFTSQLLLRPDKCTHIEHTILALIIAAMWLESGQMFTAVAIQLARINRIDQFDQISFKSQKLWKLWYLLYIVDGNQNLTFHKSPSIYQQTEPIIQKCRSHTIEQIPDHLLKSVLIENDNANVRFASNRQLELLNEVGHDKIPVTGPSLKDIRMLAQLEYHVAMEAVFHNKYTKVDSKDTSSCLEASMVLVEPSAFGIPWENNVDLDRWMISWTIALQNINIQNDAWCLKSTLLYYNFARMHINTKPLLEGKKSALFEGSNSKLIELWHISEESETSRLSLKDKLNASREISYSAAISLLKLATNDHDIRNIFQFLPIHVYVMLYYATLVVLNPSEIPTDDDKENTSRHKKAWQLVAKFRDMASSNSFSDMEFKHKLVDSLNQILQNFKKAYSDILLRQKNLHNPIEEIDQILDGGNQNEIDSQKPRSILAWPGTNHGHP</sequence>
<keyword evidence="5" id="KW-0539">Nucleus</keyword>
<dbReference type="Proteomes" id="UP000190831">
    <property type="component" value="Chromosome A"/>
</dbReference>
<accession>A0A1G4M6F5</accession>
<dbReference type="OrthoDB" id="4060227at2759"/>
<dbReference type="CDD" id="cd00067">
    <property type="entry name" value="GAL4"/>
    <property type="match status" value="1"/>
</dbReference>
<reference evidence="7 8" key="1">
    <citation type="submission" date="2016-03" db="EMBL/GenBank/DDBJ databases">
        <authorList>
            <person name="Devillers H."/>
        </authorList>
    </citation>
    <scope>NUCLEOTIDE SEQUENCE [LARGE SCALE GENOMIC DNA]</scope>
    <source>
        <strain evidence="7">CBS 6772</strain>
    </source>
</reference>
<dbReference type="PROSITE" id="PS50048">
    <property type="entry name" value="ZN2_CY6_FUNGAL_2"/>
    <property type="match status" value="1"/>
</dbReference>
<dbReference type="PROSITE" id="PS00463">
    <property type="entry name" value="ZN2_CY6_FUNGAL_1"/>
    <property type="match status" value="1"/>
</dbReference>
<dbReference type="Gene3D" id="4.10.240.10">
    <property type="entry name" value="Zn(2)-C6 fungal-type DNA-binding domain"/>
    <property type="match status" value="1"/>
</dbReference>
<dbReference type="InterPro" id="IPR036864">
    <property type="entry name" value="Zn2-C6_fun-type_DNA-bd_sf"/>
</dbReference>
<keyword evidence="3" id="KW-0238">DNA-binding</keyword>
<comment type="subcellular location">
    <subcellularLocation>
        <location evidence="1">Nucleus</location>
    </subcellularLocation>
</comment>
<feature type="domain" description="Zn(2)-C6 fungal-type" evidence="6">
    <location>
        <begin position="12"/>
        <end position="43"/>
    </location>
</feature>
<dbReference type="OMA" id="LTFNRQP"/>
<dbReference type="SMART" id="SM00066">
    <property type="entry name" value="GAL4"/>
    <property type="match status" value="1"/>
</dbReference>
<keyword evidence="4" id="KW-0804">Transcription</keyword>
<evidence type="ECO:0000313" key="8">
    <source>
        <dbReference type="Proteomes" id="UP000190831"/>
    </source>
</evidence>
<gene>
    <name evidence="7" type="ORF">LAFE_0A01860G</name>
</gene>
<evidence type="ECO:0000313" key="7">
    <source>
        <dbReference type="EMBL" id="SCV99378.1"/>
    </source>
</evidence>
<dbReference type="GO" id="GO:0005634">
    <property type="term" value="C:nucleus"/>
    <property type="evidence" value="ECO:0007669"/>
    <property type="project" value="UniProtKB-SubCell"/>
</dbReference>
<dbReference type="PANTHER" id="PTHR31845:SF17">
    <property type="entry name" value="ZN(II)2CYS6 TRANSCRIPTION FACTOR (EUROFUNG)"/>
    <property type="match status" value="1"/>
</dbReference>
<evidence type="ECO:0000256" key="1">
    <source>
        <dbReference type="ARBA" id="ARBA00004123"/>
    </source>
</evidence>
<dbReference type="PANTHER" id="PTHR31845">
    <property type="entry name" value="FINGER DOMAIN PROTEIN, PUTATIVE-RELATED"/>
    <property type="match status" value="1"/>
</dbReference>
<evidence type="ECO:0000256" key="5">
    <source>
        <dbReference type="ARBA" id="ARBA00023242"/>
    </source>
</evidence>
<dbReference type="SUPFAM" id="SSF57701">
    <property type="entry name" value="Zn2/Cys6 DNA-binding domain"/>
    <property type="match status" value="1"/>
</dbReference>
<keyword evidence="2" id="KW-0805">Transcription regulation</keyword>
<dbReference type="GO" id="GO:0000981">
    <property type="term" value="F:DNA-binding transcription factor activity, RNA polymerase II-specific"/>
    <property type="evidence" value="ECO:0007669"/>
    <property type="project" value="InterPro"/>
</dbReference>
<name>A0A1G4M6F5_LACFM</name>
<dbReference type="Pfam" id="PF00172">
    <property type="entry name" value="Zn_clus"/>
    <property type="match status" value="1"/>
</dbReference>